<dbReference type="GO" id="GO:0000160">
    <property type="term" value="P:phosphorelay signal transduction system"/>
    <property type="evidence" value="ECO:0007669"/>
    <property type="project" value="InterPro"/>
</dbReference>
<dbReference type="AlphaFoldDB" id="A0A0F9UVA2"/>
<dbReference type="PROSITE" id="PS50110">
    <property type="entry name" value="RESPONSE_REGULATORY"/>
    <property type="match status" value="1"/>
</dbReference>
<dbReference type="SUPFAM" id="SSF52172">
    <property type="entry name" value="CheY-like"/>
    <property type="match status" value="1"/>
</dbReference>
<proteinExistence type="predicted"/>
<dbReference type="PANTHER" id="PTHR44591">
    <property type="entry name" value="STRESS RESPONSE REGULATOR PROTEIN 1"/>
    <property type="match status" value="1"/>
</dbReference>
<dbReference type="EMBL" id="LAZR01000061">
    <property type="protein sequence ID" value="KKN96970.1"/>
    <property type="molecule type" value="Genomic_DNA"/>
</dbReference>
<dbReference type="InterPro" id="IPR011006">
    <property type="entry name" value="CheY-like_superfamily"/>
</dbReference>
<dbReference type="InterPro" id="IPR050595">
    <property type="entry name" value="Bact_response_regulator"/>
</dbReference>
<name>A0A0F9UVA2_9ZZZZ</name>
<evidence type="ECO:0000259" key="2">
    <source>
        <dbReference type="PROSITE" id="PS50110"/>
    </source>
</evidence>
<protein>
    <recommendedName>
        <fullName evidence="2">Response regulatory domain-containing protein</fullName>
    </recommendedName>
</protein>
<organism evidence="3">
    <name type="scientific">marine sediment metagenome</name>
    <dbReference type="NCBI Taxonomy" id="412755"/>
    <lineage>
        <taxon>unclassified sequences</taxon>
        <taxon>metagenomes</taxon>
        <taxon>ecological metagenomes</taxon>
    </lineage>
</organism>
<reference evidence="3" key="1">
    <citation type="journal article" date="2015" name="Nature">
        <title>Complex archaea that bridge the gap between prokaryotes and eukaryotes.</title>
        <authorList>
            <person name="Spang A."/>
            <person name="Saw J.H."/>
            <person name="Jorgensen S.L."/>
            <person name="Zaremba-Niedzwiedzka K."/>
            <person name="Martijn J."/>
            <person name="Lind A.E."/>
            <person name="van Eijk R."/>
            <person name="Schleper C."/>
            <person name="Guy L."/>
            <person name="Ettema T.J."/>
        </authorList>
    </citation>
    <scope>NUCLEOTIDE SEQUENCE</scope>
</reference>
<dbReference type="InterPro" id="IPR001789">
    <property type="entry name" value="Sig_transdc_resp-reg_receiver"/>
</dbReference>
<dbReference type="SMART" id="SM00448">
    <property type="entry name" value="REC"/>
    <property type="match status" value="1"/>
</dbReference>
<evidence type="ECO:0000256" key="1">
    <source>
        <dbReference type="ARBA" id="ARBA00022553"/>
    </source>
</evidence>
<feature type="domain" description="Response regulatory" evidence="2">
    <location>
        <begin position="6"/>
        <end position="129"/>
    </location>
</feature>
<gene>
    <name evidence="3" type="ORF">LCGC14_0162200</name>
</gene>
<dbReference type="PANTHER" id="PTHR44591:SF3">
    <property type="entry name" value="RESPONSE REGULATORY DOMAIN-CONTAINING PROTEIN"/>
    <property type="match status" value="1"/>
</dbReference>
<evidence type="ECO:0000313" key="3">
    <source>
        <dbReference type="EMBL" id="KKN96970.1"/>
    </source>
</evidence>
<keyword evidence="1" id="KW-0597">Phosphoprotein</keyword>
<accession>A0A0F9UVA2</accession>
<sequence length="134" mass="14897">MSDIPKVLIADDEQTCIDFVRASLSDMPCEVLEAFDGQQALDVARKHHPQLIILDIQMPERSGFDVFVELKKDEALASVPVIMMTALGERLGLQFDEKEMGEYMGTEPEAYIDKPVDGASLKETVARLLEQAQA</sequence>
<dbReference type="Pfam" id="PF00072">
    <property type="entry name" value="Response_reg"/>
    <property type="match status" value="1"/>
</dbReference>
<dbReference type="Gene3D" id="3.40.50.2300">
    <property type="match status" value="1"/>
</dbReference>
<comment type="caution">
    <text evidence="3">The sequence shown here is derived from an EMBL/GenBank/DDBJ whole genome shotgun (WGS) entry which is preliminary data.</text>
</comment>